<dbReference type="RefSeq" id="WP_106089031.1">
    <property type="nucleotide sequence ID" value="NZ_PVNL01000042.1"/>
</dbReference>
<dbReference type="Proteomes" id="UP000238823">
    <property type="component" value="Unassembled WGS sequence"/>
</dbReference>
<dbReference type="EMBL" id="PVNL01000042">
    <property type="protein sequence ID" value="PRQ08393.1"/>
    <property type="molecule type" value="Genomic_DNA"/>
</dbReference>
<feature type="compositionally biased region" description="Acidic residues" evidence="1">
    <location>
        <begin position="52"/>
        <end position="76"/>
    </location>
</feature>
<accession>A0A2S9YTH1</accession>
<dbReference type="PROSITE" id="PS51257">
    <property type="entry name" value="PROKAR_LIPOPROTEIN"/>
    <property type="match status" value="1"/>
</dbReference>
<proteinExistence type="predicted"/>
<gene>
    <name evidence="2" type="ORF">ENSA7_20200</name>
</gene>
<organism evidence="2 3">
    <name type="scientific">Enhygromyxa salina</name>
    <dbReference type="NCBI Taxonomy" id="215803"/>
    <lineage>
        <taxon>Bacteria</taxon>
        <taxon>Pseudomonadati</taxon>
        <taxon>Myxococcota</taxon>
        <taxon>Polyangia</taxon>
        <taxon>Nannocystales</taxon>
        <taxon>Nannocystaceae</taxon>
        <taxon>Enhygromyxa</taxon>
    </lineage>
</organism>
<reference evidence="2 3" key="1">
    <citation type="submission" date="2018-03" db="EMBL/GenBank/DDBJ databases">
        <title>Draft Genome Sequences of the Obligatory Marine Myxobacteria Enhygromyxa salina SWB007.</title>
        <authorList>
            <person name="Poehlein A."/>
            <person name="Moghaddam J.A."/>
            <person name="Harms H."/>
            <person name="Alanjari M."/>
            <person name="Koenig G.M."/>
            <person name="Daniel R."/>
            <person name="Schaeberle T.F."/>
        </authorList>
    </citation>
    <scope>NUCLEOTIDE SEQUENCE [LARGE SCALE GENOMIC DNA]</scope>
    <source>
        <strain evidence="2 3">SWB007</strain>
    </source>
</reference>
<evidence type="ECO:0000313" key="3">
    <source>
        <dbReference type="Proteomes" id="UP000238823"/>
    </source>
</evidence>
<evidence type="ECO:0000256" key="1">
    <source>
        <dbReference type="SAM" id="MobiDB-lite"/>
    </source>
</evidence>
<comment type="caution">
    <text evidence="2">The sequence shown here is derived from an EMBL/GenBank/DDBJ whole genome shotgun (WGS) entry which is preliminary data.</text>
</comment>
<evidence type="ECO:0000313" key="2">
    <source>
        <dbReference type="EMBL" id="PRQ08393.1"/>
    </source>
</evidence>
<sequence>MSPPPRRLSFAVGTTLLTASLASGTLGCEKGNSVNVAHPPEDVHVNEGPAPEPDEPDDVDVDVDADADEEVEDEEPDGPHVNTVPDA</sequence>
<name>A0A2S9YTH1_9BACT</name>
<dbReference type="AlphaFoldDB" id="A0A2S9YTH1"/>
<feature type="region of interest" description="Disordered" evidence="1">
    <location>
        <begin position="31"/>
        <end position="87"/>
    </location>
</feature>
<protein>
    <submittedName>
        <fullName evidence="2">Uncharacterized protein</fullName>
    </submittedName>
</protein>